<keyword evidence="1" id="KW-0472">Membrane</keyword>
<dbReference type="InterPro" id="IPR021102">
    <property type="entry name" value="PNGase_A"/>
</dbReference>
<dbReference type="InterPro" id="IPR056948">
    <property type="entry name" value="PNGaseA_N"/>
</dbReference>
<dbReference type="OrthoDB" id="1612078at2759"/>
<proteinExistence type="predicted"/>
<evidence type="ECO:0000313" key="3">
    <source>
        <dbReference type="EMBL" id="TID30112.1"/>
    </source>
</evidence>
<dbReference type="PANTHER" id="PTHR31104">
    <property type="entry name" value="PEPTIDE-N4-(N-ACETYL-BETA-GLUCOSAMINYL)ASPARAGINE AMIDASE A PROTEIN"/>
    <property type="match status" value="1"/>
</dbReference>
<dbReference type="Pfam" id="PF12222">
    <property type="entry name" value="PNGaseA"/>
    <property type="match status" value="1"/>
</dbReference>
<evidence type="ECO:0000313" key="4">
    <source>
        <dbReference type="Proteomes" id="UP000307173"/>
    </source>
</evidence>
<accession>A0A4T0X576</accession>
<gene>
    <name evidence="3" type="ORF">CANINC_001274</name>
</gene>
<keyword evidence="4" id="KW-1185">Reference proteome</keyword>
<keyword evidence="1" id="KW-1133">Transmembrane helix</keyword>
<dbReference type="Proteomes" id="UP000307173">
    <property type="component" value="Unassembled WGS sequence"/>
</dbReference>
<feature type="transmembrane region" description="Helical" evidence="1">
    <location>
        <begin position="61"/>
        <end position="79"/>
    </location>
</feature>
<comment type="caution">
    <text evidence="3">The sequence shown here is derived from an EMBL/GenBank/DDBJ whole genome shotgun (WGS) entry which is preliminary data.</text>
</comment>
<protein>
    <recommendedName>
        <fullName evidence="2">Peptide N-acetyl-beta-D-glucosaminyl asparaginase amidase A N-terminal domain-containing protein</fullName>
    </recommendedName>
</protein>
<name>A0A4T0X576_9ASCO</name>
<sequence>MKKGALHREWSIWNRMLLENKDIETPLSAESDDEVFSEKSIPAQYSPYNHTKTEKKPRRSFKPYAIIILICIVGIFRILPLRSNSCTSTNNYHSNESLLRNLNIDGSTLQSNSEIHEVIEIPLSPHKDISSPVYSQQLLEHEFRLSWSKPILLNYTAPPSNISYDRIVLTLDVTVDGVQYDRLVHIYLEDVEIWRSSTIEPSGQLSHSFTQKDVTLYYDLLSKDGEMLVQLDNLVTNKLTGVFNVKISALYFKDDVKGPDRYGRTPSHPRILPLTPSKYGKADPPIVYYPDSNLSLSLPHTPYNVTNLLLLLTTSANAAEEFWYSNLLDKYRKTFEDHGRHFYGHGSCRVINVYANGVRVHSANPKPYIFTGGVAPTLWNKIVSTGAFDISPYLIDLTPILPLMWDESVNLDVEVSNCIDDNENETVKSSIGSNWITSASLALFEDDEIDYSFGQIESVSNSTSIRTFSINPPFTGFLTQIIKGSYGNVFETNVTHIYKNGSQITELSTFENHVDQTAINIISKWGDVQSVLSIPKLNTTVTILDADTLKPIKEVTKLANSLISNKLRFLPQVEGSADISFTTNLTVGLDIGAYKRDSPIFVINSKENGTADFTIAENGPNYGSAVIQHNYTLTDLRGNIYNRIALAENSTLVYDKVTETNSSSAQLRQTHVSSPSLFGLIDLEWLAPEELAEFEQLLSTDELTELINHLLDYEFS</sequence>
<keyword evidence="1" id="KW-0812">Transmembrane</keyword>
<feature type="domain" description="Peptide N-acetyl-beta-D-glucosaminyl asparaginase amidase A N-terminal" evidence="2">
    <location>
        <begin position="122"/>
        <end position="459"/>
    </location>
</feature>
<dbReference type="AlphaFoldDB" id="A0A4T0X576"/>
<reference evidence="3 4" key="1">
    <citation type="journal article" date="2019" name="Front. Genet.">
        <title>Whole-Genome Sequencing of the Opportunistic Yeast Pathogen Candida inconspicua Uncovers Its Hybrid Origin.</title>
        <authorList>
            <person name="Mixao V."/>
            <person name="Hansen A.P."/>
            <person name="Saus E."/>
            <person name="Boekhout T."/>
            <person name="Lass-Florl C."/>
            <person name="Gabaldon T."/>
        </authorList>
    </citation>
    <scope>NUCLEOTIDE SEQUENCE [LARGE SCALE GENOMIC DNA]</scope>
    <source>
        <strain evidence="3 4">CBS 180</strain>
    </source>
</reference>
<evidence type="ECO:0000259" key="2">
    <source>
        <dbReference type="Pfam" id="PF12222"/>
    </source>
</evidence>
<evidence type="ECO:0000256" key="1">
    <source>
        <dbReference type="SAM" id="Phobius"/>
    </source>
</evidence>
<dbReference type="STRING" id="52247.A0A4T0X576"/>
<organism evidence="3 4">
    <name type="scientific">Pichia inconspicua</name>
    <dbReference type="NCBI Taxonomy" id="52247"/>
    <lineage>
        <taxon>Eukaryota</taxon>
        <taxon>Fungi</taxon>
        <taxon>Dikarya</taxon>
        <taxon>Ascomycota</taxon>
        <taxon>Saccharomycotina</taxon>
        <taxon>Pichiomycetes</taxon>
        <taxon>Pichiales</taxon>
        <taxon>Pichiaceae</taxon>
        <taxon>Pichia</taxon>
    </lineage>
</organism>
<dbReference type="EMBL" id="SELW01000193">
    <property type="protein sequence ID" value="TID30112.1"/>
    <property type="molecule type" value="Genomic_DNA"/>
</dbReference>